<dbReference type="GO" id="GO:0005978">
    <property type="term" value="P:glycogen biosynthetic process"/>
    <property type="evidence" value="ECO:0007669"/>
    <property type="project" value="TreeGrafter"/>
</dbReference>
<sequence length="733" mass="85221">MMRRINWAENPKEKWSGLICHSTVSRQKSRTEDGRREALIFPPSTTCYPKMRPPQVFLEFTTHLIIKALDINRSTIAFLLHLRRRIYARQSSMGGTDVVKPPELDNLLKLDGYLWNYQHEICRRYGVFLDYSKKIEECGGWEAFTTAYREYGILMMRDNSIRCLEWAPGAEGLSLVGDFNGWNTESHPYKKLEYGKWELIIPADENGKCAIAHGSILKIAVKKNNVFRFKLSPWAHYVTRPIETTVYHMPFYNPPESERYHFKYPKPPKSHSLRIYEAHVGISSCEAKINTYRNFADDVIPRIKKQGYNTIQLMAVMEHVYYASFGYQVTSFFAPSSRYGTPEDLKYLVDKAHETGILILLDVVHSHASKNVEDGLNEWDEYGFDGFRFDGVTSMLYHSHGIADALDGGYNMYFGLNVDTDSLVYLMLANSFLHRKFLNIVTIAEEVSGMPALCRPVEEGGQGFDYRLAMALPDMWIKLLKHFSDENWDICNLVFTLENRRYAEKNIAYAESHDQALVGDKTIAFWLMDKEMYDFMSETTQLTPIIERGIALHKMIRLITYGLGGEAWLNFIGNEFGHPEWLDFPRFGNNESFHYCRRQWNLVDDELLRYKYLNNFDRAMNELEAKHLFLSRGPAYTSWKHQDDKVIAFERAGLLFVFNFHTWKSFSDYKIGIEISGEYALALNSDDPEFGGFNRLDKNQHYFTFSEGYAGRRNHLCVYIPCRVAIVLEKVEK</sequence>
<dbReference type="InterPro" id="IPR006047">
    <property type="entry name" value="GH13_cat_dom"/>
</dbReference>
<reference evidence="7" key="1">
    <citation type="submission" date="2022-11" db="UniProtKB">
        <authorList>
            <consortium name="WormBaseParasite"/>
        </authorList>
    </citation>
    <scope>IDENTIFICATION</scope>
</reference>
<evidence type="ECO:0000313" key="6">
    <source>
        <dbReference type="Proteomes" id="UP000887581"/>
    </source>
</evidence>
<dbReference type="GO" id="GO:0005737">
    <property type="term" value="C:cytoplasm"/>
    <property type="evidence" value="ECO:0007669"/>
    <property type="project" value="TreeGrafter"/>
</dbReference>
<organism evidence="6 7">
    <name type="scientific">Setaria digitata</name>
    <dbReference type="NCBI Taxonomy" id="48799"/>
    <lineage>
        <taxon>Eukaryota</taxon>
        <taxon>Metazoa</taxon>
        <taxon>Ecdysozoa</taxon>
        <taxon>Nematoda</taxon>
        <taxon>Chromadorea</taxon>
        <taxon>Rhabditida</taxon>
        <taxon>Spirurina</taxon>
        <taxon>Spiruromorpha</taxon>
        <taxon>Filarioidea</taxon>
        <taxon>Setariidae</taxon>
        <taxon>Setaria</taxon>
    </lineage>
</organism>
<dbReference type="InterPro" id="IPR013780">
    <property type="entry name" value="Glyco_hydro_b"/>
</dbReference>
<comment type="catalytic activity">
    <reaction evidence="1">
        <text>Transfers a segment of a (1-&gt;4)-alpha-D-glucan chain to a primary hydroxy group in a similar glucan chain.</text>
        <dbReference type="EC" id="2.4.1.18"/>
    </reaction>
</comment>
<dbReference type="Pfam" id="PF02806">
    <property type="entry name" value="Alpha-amylase_C"/>
    <property type="match status" value="1"/>
</dbReference>
<accession>A0A915PIS3</accession>
<dbReference type="CDD" id="cd11321">
    <property type="entry name" value="AmyAc_bac_euk_BE"/>
    <property type="match status" value="1"/>
</dbReference>
<dbReference type="SUPFAM" id="SSF81296">
    <property type="entry name" value="E set domains"/>
    <property type="match status" value="1"/>
</dbReference>
<evidence type="ECO:0000256" key="3">
    <source>
        <dbReference type="ARBA" id="ARBA00012541"/>
    </source>
</evidence>
<dbReference type="PANTHER" id="PTHR43651">
    <property type="entry name" value="1,4-ALPHA-GLUCAN-BRANCHING ENZYME"/>
    <property type="match status" value="1"/>
</dbReference>
<dbReference type="GO" id="GO:0003844">
    <property type="term" value="F:1,4-alpha-glucan branching enzyme activity"/>
    <property type="evidence" value="ECO:0007669"/>
    <property type="project" value="UniProtKB-EC"/>
</dbReference>
<dbReference type="FunFam" id="3.20.20.80:FF:000338">
    <property type="entry name" value="1,4-alpha-glucan branching enzyme, putative"/>
    <property type="match status" value="1"/>
</dbReference>
<dbReference type="GO" id="GO:0004553">
    <property type="term" value="F:hydrolase activity, hydrolyzing O-glycosyl compounds"/>
    <property type="evidence" value="ECO:0007669"/>
    <property type="project" value="InterPro"/>
</dbReference>
<dbReference type="InterPro" id="IPR013783">
    <property type="entry name" value="Ig-like_fold"/>
</dbReference>
<dbReference type="Gene3D" id="2.60.40.1180">
    <property type="entry name" value="Golgi alpha-mannosidase II"/>
    <property type="match status" value="1"/>
</dbReference>
<evidence type="ECO:0000256" key="2">
    <source>
        <dbReference type="ARBA" id="ARBA00009000"/>
    </source>
</evidence>
<dbReference type="Gene3D" id="3.20.20.80">
    <property type="entry name" value="Glycosidases"/>
    <property type="match status" value="2"/>
</dbReference>
<dbReference type="CDD" id="cd02854">
    <property type="entry name" value="E_set_GBE_euk_N"/>
    <property type="match status" value="1"/>
</dbReference>
<dbReference type="FunFam" id="2.60.40.1180:FF:000003">
    <property type="entry name" value="1,4-alpha-glucan-branching enzyme, chloroplastic/amyloplastic"/>
    <property type="match status" value="1"/>
</dbReference>
<dbReference type="Pfam" id="PF00128">
    <property type="entry name" value="Alpha-amylase"/>
    <property type="match status" value="1"/>
</dbReference>
<evidence type="ECO:0000259" key="5">
    <source>
        <dbReference type="SMART" id="SM00642"/>
    </source>
</evidence>
<dbReference type="InterPro" id="IPR004193">
    <property type="entry name" value="Glyco_hydro_13_N"/>
</dbReference>
<evidence type="ECO:0000256" key="4">
    <source>
        <dbReference type="ARBA" id="ARBA00022679"/>
    </source>
</evidence>
<dbReference type="SUPFAM" id="SSF51445">
    <property type="entry name" value="(Trans)glycosidases"/>
    <property type="match status" value="1"/>
</dbReference>
<proteinExistence type="inferred from homology"/>
<dbReference type="InterPro" id="IPR017853">
    <property type="entry name" value="GH"/>
</dbReference>
<keyword evidence="4" id="KW-0808">Transferase</keyword>
<dbReference type="Gene3D" id="2.60.40.10">
    <property type="entry name" value="Immunoglobulins"/>
    <property type="match status" value="1"/>
</dbReference>
<dbReference type="EC" id="2.4.1.18" evidence="3"/>
<evidence type="ECO:0000256" key="1">
    <source>
        <dbReference type="ARBA" id="ARBA00000826"/>
    </source>
</evidence>
<dbReference type="PANTHER" id="PTHR43651:SF3">
    <property type="entry name" value="1,4-ALPHA-GLUCAN-BRANCHING ENZYME"/>
    <property type="match status" value="1"/>
</dbReference>
<dbReference type="Pfam" id="PF02922">
    <property type="entry name" value="CBM_48"/>
    <property type="match status" value="1"/>
</dbReference>
<evidence type="ECO:0000313" key="7">
    <source>
        <dbReference type="WBParaSite" id="sdigi.contig187.g5850.t1"/>
    </source>
</evidence>
<dbReference type="AlphaFoldDB" id="A0A915PIS3"/>
<name>A0A915PIS3_9BILA</name>
<protein>
    <recommendedName>
        <fullName evidence="3">1,4-alpha-glucan branching enzyme</fullName>
        <ecNumber evidence="3">2.4.1.18</ecNumber>
    </recommendedName>
</protein>
<dbReference type="WBParaSite" id="sdigi.contig187.g5850.t1">
    <property type="protein sequence ID" value="sdigi.contig187.g5850.t1"/>
    <property type="gene ID" value="sdigi.contig187.g5850"/>
</dbReference>
<dbReference type="Proteomes" id="UP000887581">
    <property type="component" value="Unplaced"/>
</dbReference>
<feature type="domain" description="Glycosyl hydrolase family 13 catalytic" evidence="5">
    <location>
        <begin position="290"/>
        <end position="617"/>
    </location>
</feature>
<dbReference type="SMART" id="SM00642">
    <property type="entry name" value="Aamy"/>
    <property type="match status" value="1"/>
</dbReference>
<dbReference type="SUPFAM" id="SSF51011">
    <property type="entry name" value="Glycosyl hydrolase domain"/>
    <property type="match status" value="1"/>
</dbReference>
<comment type="similarity">
    <text evidence="2">Belongs to the glycosyl hydrolase 13 family. GlgB subfamily.</text>
</comment>
<keyword evidence="6" id="KW-1185">Reference proteome</keyword>
<dbReference type="GO" id="GO:0043169">
    <property type="term" value="F:cation binding"/>
    <property type="evidence" value="ECO:0007669"/>
    <property type="project" value="InterPro"/>
</dbReference>
<dbReference type="InterPro" id="IPR014756">
    <property type="entry name" value="Ig_E-set"/>
</dbReference>
<dbReference type="InterPro" id="IPR006048">
    <property type="entry name" value="A-amylase/branching_C"/>
</dbReference>